<accession>A0A0F9GMX2</accession>
<reference evidence="1" key="1">
    <citation type="journal article" date="2015" name="Nature">
        <title>Complex archaea that bridge the gap between prokaryotes and eukaryotes.</title>
        <authorList>
            <person name="Spang A."/>
            <person name="Saw J.H."/>
            <person name="Jorgensen S.L."/>
            <person name="Zaremba-Niedzwiedzka K."/>
            <person name="Martijn J."/>
            <person name="Lind A.E."/>
            <person name="van Eijk R."/>
            <person name="Schleper C."/>
            <person name="Guy L."/>
            <person name="Ettema T.J."/>
        </authorList>
    </citation>
    <scope>NUCLEOTIDE SEQUENCE</scope>
</reference>
<organism evidence="1">
    <name type="scientific">marine sediment metagenome</name>
    <dbReference type="NCBI Taxonomy" id="412755"/>
    <lineage>
        <taxon>unclassified sequences</taxon>
        <taxon>metagenomes</taxon>
        <taxon>ecological metagenomes</taxon>
    </lineage>
</organism>
<evidence type="ECO:0000313" key="1">
    <source>
        <dbReference type="EMBL" id="KKL64477.1"/>
    </source>
</evidence>
<name>A0A0F9GMX2_9ZZZZ</name>
<dbReference type="AlphaFoldDB" id="A0A0F9GMX2"/>
<sequence>METWTETYHCESRSHCDFCLDGKRWYKLLSDRFVMPKQGTCPFGETLAAAKARRVDVLVSRVKNGSVSLEEALVTAESLGMDLERAPDEPANET</sequence>
<proteinExistence type="predicted"/>
<comment type="caution">
    <text evidence="1">The sequence shown here is derived from an EMBL/GenBank/DDBJ whole genome shotgun (WGS) entry which is preliminary data.</text>
</comment>
<gene>
    <name evidence="1" type="ORF">LCGC14_2164640</name>
</gene>
<protein>
    <submittedName>
        <fullName evidence="1">Uncharacterized protein</fullName>
    </submittedName>
</protein>
<dbReference type="EMBL" id="LAZR01027829">
    <property type="protein sequence ID" value="KKL64477.1"/>
    <property type="molecule type" value="Genomic_DNA"/>
</dbReference>